<evidence type="ECO:0000313" key="3">
    <source>
        <dbReference type="Proteomes" id="UP000253958"/>
    </source>
</evidence>
<dbReference type="RefSeq" id="WP_114918980.1">
    <property type="nucleotide sequence ID" value="NZ_CP031263.1"/>
</dbReference>
<dbReference type="Proteomes" id="UP000253958">
    <property type="component" value="Chromosome"/>
</dbReference>
<evidence type="ECO:0000313" key="2">
    <source>
        <dbReference type="EMBL" id="AXH89426.1"/>
    </source>
</evidence>
<accession>A0A6N3JX21</accession>
<gene>
    <name evidence="2" type="ORF">DVH21_05440</name>
</gene>
<organism evidence="2 3">
    <name type="scientific">Micromonospora aurantiaca</name>
    <name type="common">nom. illeg.</name>
    <dbReference type="NCBI Taxonomy" id="47850"/>
    <lineage>
        <taxon>Bacteria</taxon>
        <taxon>Bacillati</taxon>
        <taxon>Actinomycetota</taxon>
        <taxon>Actinomycetes</taxon>
        <taxon>Micromonosporales</taxon>
        <taxon>Micromonosporaceae</taxon>
        <taxon>Micromonospora</taxon>
    </lineage>
</organism>
<proteinExistence type="predicted"/>
<reference evidence="2 3" key="1">
    <citation type="submission" date="2018-07" db="EMBL/GenBank/DDBJ databases">
        <authorList>
            <person name="Ye Y."/>
        </authorList>
    </citation>
    <scope>NUCLEOTIDE SEQUENCE [LARGE SCALE GENOMIC DNA]</scope>
    <source>
        <strain evidence="3">H14(2018)</strain>
    </source>
</reference>
<evidence type="ECO:0000256" key="1">
    <source>
        <dbReference type="SAM" id="MobiDB-lite"/>
    </source>
</evidence>
<name>A0A6N3JX21_9ACTN</name>
<feature type="region of interest" description="Disordered" evidence="1">
    <location>
        <begin position="1"/>
        <end position="24"/>
    </location>
</feature>
<sequence length="74" mass="8394">MSTDLPKGFGRRNPHCSNCGDERGGDFGHEISECQYRSGMTAEELAKTMSPKKASRYWSVMIDRYFERELGSTP</sequence>
<reference evidence="2 3" key="2">
    <citation type="submission" date="2018-08" db="EMBL/GenBank/DDBJ databases">
        <title>Streptomyces kandeliansis sp. nov., an endophytic bacterium isolated from mangrove plant.</title>
        <authorList>
            <person name="Wang R."/>
        </authorList>
    </citation>
    <scope>NUCLEOTIDE SEQUENCE [LARGE SCALE GENOMIC DNA]</scope>
    <source>
        <strain evidence="3">H14(2018)</strain>
    </source>
</reference>
<dbReference type="AlphaFoldDB" id="A0A6N3JX21"/>
<protein>
    <submittedName>
        <fullName evidence="2">Uncharacterized protein</fullName>
    </submittedName>
</protein>
<dbReference type="EMBL" id="CP031263">
    <property type="protein sequence ID" value="AXH89426.1"/>
    <property type="molecule type" value="Genomic_DNA"/>
</dbReference>